<dbReference type="RefSeq" id="WP_011930420.1">
    <property type="nucleotide sequence ID" value="NC_009466.1"/>
</dbReference>
<evidence type="ECO:0000313" key="2">
    <source>
        <dbReference type="Proteomes" id="UP000002411"/>
    </source>
</evidence>
<evidence type="ECO:0000313" key="1">
    <source>
        <dbReference type="EMBL" id="ABQ23673.1"/>
    </source>
</evidence>
<name>A5F9J1_CLOK5</name>
<dbReference type="HOGENOM" id="CLU_1793102_0_0_9"/>
<accession>A5F9J1</accession>
<geneLocation type="plasmid" evidence="1 2">
    <name>pCKL555A</name>
</geneLocation>
<dbReference type="eggNOG" id="ENOG5030H7U">
    <property type="taxonomic scope" value="Bacteria"/>
</dbReference>
<dbReference type="KEGG" id="ckl:CKL_4074"/>
<dbReference type="AlphaFoldDB" id="A5F9J1"/>
<dbReference type="EMBL" id="CP000674">
    <property type="protein sequence ID" value="ABQ23673.1"/>
    <property type="molecule type" value="Genomic_DNA"/>
</dbReference>
<keyword evidence="2" id="KW-1185">Reference proteome</keyword>
<proteinExistence type="predicted"/>
<organism evidence="1 2">
    <name type="scientific">Clostridium kluyveri (strain ATCC 8527 / DSM 555 / NBRC 12016 / NCIMB 10680 / K1)</name>
    <dbReference type="NCBI Taxonomy" id="431943"/>
    <lineage>
        <taxon>Bacteria</taxon>
        <taxon>Bacillati</taxon>
        <taxon>Bacillota</taxon>
        <taxon>Clostridia</taxon>
        <taxon>Eubacteriales</taxon>
        <taxon>Clostridiaceae</taxon>
        <taxon>Clostridium</taxon>
    </lineage>
</organism>
<sequence length="149" mass="17439">MKNHIRDYATAAFRFYAEQDMSADEYKKKIYDEALEDYKKRQKSEGISFPIEAAIIRAERAVNEKLAEIKDMEAVELTVAELRVKPQGKAIVQAIETVYFKDADKELEKGDIHRRVHTAEIYIPASQKTVYRWLRDARKLFAEKRGLRI</sequence>
<reference evidence="1 2" key="1">
    <citation type="journal article" date="2008" name="Proc. Natl. Acad. Sci. U.S.A.">
        <title>The genome of Clostridium kluyveri, a strict anaerobe with unique metabolic features.</title>
        <authorList>
            <person name="Seedorf H."/>
            <person name="Fricke W.F."/>
            <person name="Veith B."/>
            <person name="Brueggemann H."/>
            <person name="Liesegang H."/>
            <person name="Strittmatter A."/>
            <person name="Miethke M."/>
            <person name="Buckel W."/>
            <person name="Hinderberger J."/>
            <person name="Li F."/>
            <person name="Hagemeier C."/>
            <person name="Thauer R.K."/>
            <person name="Gottschalk G."/>
        </authorList>
    </citation>
    <scope>NUCLEOTIDE SEQUENCE [LARGE SCALE GENOMIC DNA]</scope>
    <source>
        <strain evidence="2">ATCC 8527 / DSM 555 / NCIMB 10680</strain>
        <plasmid evidence="1 2">pCKL555A</plasmid>
    </source>
</reference>
<protein>
    <submittedName>
        <fullName evidence="1">Uncharacterized protein</fullName>
    </submittedName>
</protein>
<gene>
    <name evidence="1" type="ordered locus">CKL_4074</name>
</gene>
<keyword evidence="1" id="KW-0614">Plasmid</keyword>
<dbReference type="Proteomes" id="UP000002411">
    <property type="component" value="Plasmid pCKL555A"/>
</dbReference>